<accession>A0ACC2HTY0</accession>
<dbReference type="Proteomes" id="UP001153334">
    <property type="component" value="Unassembled WGS sequence"/>
</dbReference>
<keyword evidence="2" id="KW-1185">Reference proteome</keyword>
<protein>
    <submittedName>
        <fullName evidence="1">Uncharacterized protein</fullName>
    </submittedName>
</protein>
<sequence length="231" mass="26140">MSNGRISSWVRFKLSTSESLEPSIFKPLVAGSSKHVHDAYYGPIAETSDEYLLVIIWQSRQHYDEFKNSAQYSELFASLKPHEPTVQIVDFDKIAFWWRFGPNTELRTVYFPASISSEARMAVKGLKGLVLTMGLGIDGSKAHLSPYRGVPTCGWVEALDTSKNQEVTSCIWCHYWKDGTAEEAFKTKEMRPPKDGEADKVLALEAFEKDLKMLGALGWEDIHVDFKQVPK</sequence>
<organism evidence="1 2">
    <name type="scientific">Nemania bipapillata</name>
    <dbReference type="NCBI Taxonomy" id="110536"/>
    <lineage>
        <taxon>Eukaryota</taxon>
        <taxon>Fungi</taxon>
        <taxon>Dikarya</taxon>
        <taxon>Ascomycota</taxon>
        <taxon>Pezizomycotina</taxon>
        <taxon>Sordariomycetes</taxon>
        <taxon>Xylariomycetidae</taxon>
        <taxon>Xylariales</taxon>
        <taxon>Xylariaceae</taxon>
        <taxon>Nemania</taxon>
    </lineage>
</organism>
<comment type="caution">
    <text evidence="1">The sequence shown here is derived from an EMBL/GenBank/DDBJ whole genome shotgun (WGS) entry which is preliminary data.</text>
</comment>
<dbReference type="EMBL" id="JAPESX010002905">
    <property type="protein sequence ID" value="KAJ8106244.1"/>
    <property type="molecule type" value="Genomic_DNA"/>
</dbReference>
<reference evidence="1" key="1">
    <citation type="submission" date="2022-11" db="EMBL/GenBank/DDBJ databases">
        <title>Genome Sequence of Nemania bipapillata.</title>
        <authorList>
            <person name="Buettner E."/>
        </authorList>
    </citation>
    <scope>NUCLEOTIDE SEQUENCE</scope>
    <source>
        <strain evidence="1">CP14</strain>
    </source>
</reference>
<evidence type="ECO:0000313" key="1">
    <source>
        <dbReference type="EMBL" id="KAJ8106244.1"/>
    </source>
</evidence>
<proteinExistence type="predicted"/>
<gene>
    <name evidence="1" type="ORF">ONZ43_g7130</name>
</gene>
<evidence type="ECO:0000313" key="2">
    <source>
        <dbReference type="Proteomes" id="UP001153334"/>
    </source>
</evidence>
<name>A0ACC2HTY0_9PEZI</name>